<dbReference type="STRING" id="1166073.SAMN05192530_106230"/>
<dbReference type="Proteomes" id="UP000198793">
    <property type="component" value="Unassembled WGS sequence"/>
</dbReference>
<keyword evidence="3" id="KW-1185">Reference proteome</keyword>
<dbReference type="Pfam" id="PF00583">
    <property type="entry name" value="Acetyltransf_1"/>
    <property type="match status" value="1"/>
</dbReference>
<sequence length="151" mass="16434">MTSDTASIELRPATEADRDRIAEIWHAGACLPGVGPAAAPLLATLRQRVDAEFAQGWLAQVATRGDEVLGFAAVKPAERVLAELFVAPEELGSGIGTRLFGWVRGVLPDGFTLYTRPGNERACRFYERAGLHRLRTGLHPRFGDPIVYYGT</sequence>
<dbReference type="InterPro" id="IPR000182">
    <property type="entry name" value="GNAT_dom"/>
</dbReference>
<dbReference type="SUPFAM" id="SSF55729">
    <property type="entry name" value="Acyl-CoA N-acyltransferases (Nat)"/>
    <property type="match status" value="1"/>
</dbReference>
<evidence type="ECO:0000313" key="3">
    <source>
        <dbReference type="Proteomes" id="UP000198793"/>
    </source>
</evidence>
<dbReference type="PROSITE" id="PS51186">
    <property type="entry name" value="GNAT"/>
    <property type="match status" value="1"/>
</dbReference>
<proteinExistence type="predicted"/>
<evidence type="ECO:0000313" key="2">
    <source>
        <dbReference type="EMBL" id="SDO44031.1"/>
    </source>
</evidence>
<dbReference type="CDD" id="cd04301">
    <property type="entry name" value="NAT_SF"/>
    <property type="match status" value="1"/>
</dbReference>
<gene>
    <name evidence="2" type="ORF">SAMN05192530_106230</name>
</gene>
<accession>A0A1H0JKY1</accession>
<dbReference type="RefSeq" id="WP_170842603.1">
    <property type="nucleotide sequence ID" value="NZ_FNIT01000006.1"/>
</dbReference>
<keyword evidence="2" id="KW-0808">Transferase</keyword>
<dbReference type="EMBL" id="FNIT01000006">
    <property type="protein sequence ID" value="SDO44031.1"/>
    <property type="molecule type" value="Genomic_DNA"/>
</dbReference>
<dbReference type="Gene3D" id="3.40.630.30">
    <property type="match status" value="1"/>
</dbReference>
<protein>
    <submittedName>
        <fullName evidence="2">Putative acetyltransferase</fullName>
    </submittedName>
</protein>
<dbReference type="InterPro" id="IPR016181">
    <property type="entry name" value="Acyl_CoA_acyltransferase"/>
</dbReference>
<feature type="domain" description="N-acetyltransferase" evidence="1">
    <location>
        <begin position="8"/>
        <end position="151"/>
    </location>
</feature>
<reference evidence="2 3" key="1">
    <citation type="submission" date="2016-10" db="EMBL/GenBank/DDBJ databases">
        <authorList>
            <person name="de Groot N.N."/>
        </authorList>
    </citation>
    <scope>NUCLEOTIDE SEQUENCE [LARGE SCALE GENOMIC DNA]</scope>
    <source>
        <strain evidence="3">L7-484,KACC 16230,DSM 25025</strain>
    </source>
</reference>
<dbReference type="AlphaFoldDB" id="A0A1H0JKY1"/>
<dbReference type="GO" id="GO:0016747">
    <property type="term" value="F:acyltransferase activity, transferring groups other than amino-acyl groups"/>
    <property type="evidence" value="ECO:0007669"/>
    <property type="project" value="InterPro"/>
</dbReference>
<organism evidence="2 3">
    <name type="scientific">Aureimonas jatrophae</name>
    <dbReference type="NCBI Taxonomy" id="1166073"/>
    <lineage>
        <taxon>Bacteria</taxon>
        <taxon>Pseudomonadati</taxon>
        <taxon>Pseudomonadota</taxon>
        <taxon>Alphaproteobacteria</taxon>
        <taxon>Hyphomicrobiales</taxon>
        <taxon>Aurantimonadaceae</taxon>
        <taxon>Aureimonas</taxon>
    </lineage>
</organism>
<evidence type="ECO:0000259" key="1">
    <source>
        <dbReference type="PROSITE" id="PS51186"/>
    </source>
</evidence>
<name>A0A1H0JKY1_9HYPH</name>